<feature type="chain" id="PRO_5037848458" evidence="1">
    <location>
        <begin position="21"/>
        <end position="157"/>
    </location>
</feature>
<evidence type="ECO:0000313" key="3">
    <source>
        <dbReference type="WBParaSite" id="nRc.2.0.1.t21962-RA"/>
    </source>
</evidence>
<dbReference type="Proteomes" id="UP000887565">
    <property type="component" value="Unplaced"/>
</dbReference>
<organism evidence="2 3">
    <name type="scientific">Romanomermis culicivorax</name>
    <name type="common">Nematode worm</name>
    <dbReference type="NCBI Taxonomy" id="13658"/>
    <lineage>
        <taxon>Eukaryota</taxon>
        <taxon>Metazoa</taxon>
        <taxon>Ecdysozoa</taxon>
        <taxon>Nematoda</taxon>
        <taxon>Enoplea</taxon>
        <taxon>Dorylaimia</taxon>
        <taxon>Mermithida</taxon>
        <taxon>Mermithoidea</taxon>
        <taxon>Mermithidae</taxon>
        <taxon>Romanomermis</taxon>
    </lineage>
</organism>
<proteinExistence type="predicted"/>
<keyword evidence="2" id="KW-1185">Reference proteome</keyword>
<reference evidence="3" key="1">
    <citation type="submission" date="2022-11" db="UniProtKB">
        <authorList>
            <consortium name="WormBaseParasite"/>
        </authorList>
    </citation>
    <scope>IDENTIFICATION</scope>
</reference>
<feature type="signal peptide" evidence="1">
    <location>
        <begin position="1"/>
        <end position="20"/>
    </location>
</feature>
<accession>A0A915J669</accession>
<protein>
    <submittedName>
        <fullName evidence="3">Uncharacterized protein</fullName>
    </submittedName>
</protein>
<evidence type="ECO:0000313" key="2">
    <source>
        <dbReference type="Proteomes" id="UP000887565"/>
    </source>
</evidence>
<evidence type="ECO:0000256" key="1">
    <source>
        <dbReference type="SAM" id="SignalP"/>
    </source>
</evidence>
<dbReference type="AlphaFoldDB" id="A0A915J669"/>
<sequence>MSRLTSIELLILIAVWRASCQQELIVNQISQQAVSQAAKQIGEQIGLALLDSLLQKGQEEVARQALQRQIELLEDINPPYAKLLKQIPPETIVSAALLQRQQLNGPAQDTGNPLLNVLAKNGIVAQGITPGQQNATQQIGNVFQKNQLEEKNRLEIL</sequence>
<keyword evidence="1" id="KW-0732">Signal</keyword>
<dbReference type="WBParaSite" id="nRc.2.0.1.t21962-RA">
    <property type="protein sequence ID" value="nRc.2.0.1.t21962-RA"/>
    <property type="gene ID" value="nRc.2.0.1.g21962"/>
</dbReference>
<name>A0A915J669_ROMCU</name>